<dbReference type="InterPro" id="IPR058240">
    <property type="entry name" value="rSAM_sf"/>
</dbReference>
<accession>D5XEC0</accession>
<dbReference type="PROSITE" id="PS51918">
    <property type="entry name" value="RADICAL_SAM"/>
    <property type="match status" value="1"/>
</dbReference>
<feature type="domain" description="Radical SAM core" evidence="7">
    <location>
        <begin position="188"/>
        <end position="415"/>
    </location>
</feature>
<dbReference type="InterPro" id="IPR034466">
    <property type="entry name" value="Methyltransferase_Class_B"/>
</dbReference>
<dbReference type="PANTHER" id="PTHR43409:SF13">
    <property type="entry name" value="ANAEROBIC MAGNESIUM-PROTOPORPHYRIN IX MONOMETHYL ESTER CYCLASE"/>
    <property type="match status" value="1"/>
</dbReference>
<dbReference type="SUPFAM" id="SSF52242">
    <property type="entry name" value="Cobalamin (vitamin B12)-binding domain"/>
    <property type="match status" value="1"/>
</dbReference>
<dbReference type="InterPro" id="IPR051198">
    <property type="entry name" value="BchE-like"/>
</dbReference>
<dbReference type="SUPFAM" id="SSF102114">
    <property type="entry name" value="Radical SAM enzymes"/>
    <property type="match status" value="1"/>
</dbReference>
<evidence type="ECO:0000313" key="9">
    <source>
        <dbReference type="Proteomes" id="UP000002377"/>
    </source>
</evidence>
<dbReference type="STRING" id="635013.TherJR_1127"/>
<evidence type="ECO:0000256" key="3">
    <source>
        <dbReference type="ARBA" id="ARBA00022723"/>
    </source>
</evidence>
<dbReference type="Proteomes" id="UP000002377">
    <property type="component" value="Chromosome"/>
</dbReference>
<dbReference type="KEGG" id="tjr:TherJR_1127"/>
<keyword evidence="2" id="KW-0949">S-adenosyl-L-methionine</keyword>
<gene>
    <name evidence="8" type="ordered locus">TherJR_1127</name>
</gene>
<evidence type="ECO:0000256" key="4">
    <source>
        <dbReference type="ARBA" id="ARBA00023004"/>
    </source>
</evidence>
<dbReference type="HOGENOM" id="CLU_298750_0_0_9"/>
<dbReference type="GO" id="GO:0005829">
    <property type="term" value="C:cytosol"/>
    <property type="evidence" value="ECO:0007669"/>
    <property type="project" value="TreeGrafter"/>
</dbReference>
<proteinExistence type="predicted"/>
<dbReference type="CDD" id="cd02068">
    <property type="entry name" value="radical_SAM_B12_BD"/>
    <property type="match status" value="1"/>
</dbReference>
<dbReference type="Pfam" id="PF04443">
    <property type="entry name" value="LuxE"/>
    <property type="match status" value="1"/>
</dbReference>
<dbReference type="InterPro" id="IPR042099">
    <property type="entry name" value="ANL_N_sf"/>
</dbReference>
<dbReference type="Gene3D" id="3.40.50.12780">
    <property type="entry name" value="N-terminal domain of ligase-like"/>
    <property type="match status" value="1"/>
</dbReference>
<dbReference type="InterPro" id="IPR006638">
    <property type="entry name" value="Elp3/MiaA/NifB-like_rSAM"/>
</dbReference>
<dbReference type="SFLD" id="SFLDG01082">
    <property type="entry name" value="B12-binding_domain_containing"/>
    <property type="match status" value="1"/>
</dbReference>
<keyword evidence="5" id="KW-0411">Iron-sulfur</keyword>
<dbReference type="Pfam" id="PF02310">
    <property type="entry name" value="B12-binding"/>
    <property type="match status" value="1"/>
</dbReference>
<organism evidence="8 9">
    <name type="scientific">Thermincola potens (strain JR)</name>
    <dbReference type="NCBI Taxonomy" id="635013"/>
    <lineage>
        <taxon>Bacteria</taxon>
        <taxon>Bacillati</taxon>
        <taxon>Bacillota</taxon>
        <taxon>Clostridia</taxon>
        <taxon>Eubacteriales</taxon>
        <taxon>Thermincolaceae</taxon>
        <taxon>Thermincola</taxon>
    </lineage>
</organism>
<dbReference type="SFLD" id="SFLDG01123">
    <property type="entry name" value="methyltransferase_(Class_B)"/>
    <property type="match status" value="1"/>
</dbReference>
<evidence type="ECO:0000313" key="8">
    <source>
        <dbReference type="EMBL" id="ADG81991.1"/>
    </source>
</evidence>
<dbReference type="SFLD" id="SFLDF00302">
    <property type="entry name" value="anaerobic_magnesium-protoporph"/>
    <property type="match status" value="1"/>
</dbReference>
<evidence type="ECO:0000259" key="7">
    <source>
        <dbReference type="PROSITE" id="PS51918"/>
    </source>
</evidence>
<dbReference type="Pfam" id="PF04055">
    <property type="entry name" value="Radical_SAM"/>
    <property type="match status" value="1"/>
</dbReference>
<dbReference type="eggNOG" id="COG1032">
    <property type="taxonomic scope" value="Bacteria"/>
</dbReference>
<dbReference type="InterPro" id="IPR007197">
    <property type="entry name" value="rSAM"/>
</dbReference>
<protein>
    <submittedName>
        <fullName evidence="8">Cobalamin B12-binding domain protein</fullName>
    </submittedName>
</protein>
<dbReference type="GO" id="GO:0046872">
    <property type="term" value="F:metal ion binding"/>
    <property type="evidence" value="ECO:0007669"/>
    <property type="project" value="UniProtKB-KW"/>
</dbReference>
<dbReference type="GO" id="GO:0031419">
    <property type="term" value="F:cobalamin binding"/>
    <property type="evidence" value="ECO:0007669"/>
    <property type="project" value="InterPro"/>
</dbReference>
<comment type="cofactor">
    <cofactor evidence="1">
        <name>[4Fe-4S] cluster</name>
        <dbReference type="ChEBI" id="CHEBI:49883"/>
    </cofactor>
</comment>
<dbReference type="PROSITE" id="PS51332">
    <property type="entry name" value="B12_BINDING"/>
    <property type="match status" value="1"/>
</dbReference>
<dbReference type="RefSeq" id="WP_013120010.1">
    <property type="nucleotide sequence ID" value="NC_014152.1"/>
</dbReference>
<dbReference type="InterPro" id="IPR007534">
    <property type="entry name" value="LuxE"/>
</dbReference>
<evidence type="ECO:0000256" key="1">
    <source>
        <dbReference type="ARBA" id="ARBA00001966"/>
    </source>
</evidence>
<dbReference type="SMART" id="SM00729">
    <property type="entry name" value="Elp3"/>
    <property type="match status" value="1"/>
</dbReference>
<name>D5XEC0_THEPJ</name>
<keyword evidence="9" id="KW-1185">Reference proteome</keyword>
<dbReference type="InterPro" id="IPR023404">
    <property type="entry name" value="rSAM_horseshoe"/>
</dbReference>
<dbReference type="InterPro" id="IPR006158">
    <property type="entry name" value="Cobalamin-bd"/>
</dbReference>
<dbReference type="Gene3D" id="3.80.30.20">
    <property type="entry name" value="tm_1862 like domain"/>
    <property type="match status" value="1"/>
</dbReference>
<dbReference type="OrthoDB" id="9801659at2"/>
<dbReference type="PANTHER" id="PTHR43409">
    <property type="entry name" value="ANAEROBIC MAGNESIUM-PROTOPORPHYRIN IX MONOMETHYL ESTER CYCLASE-RELATED"/>
    <property type="match status" value="1"/>
</dbReference>
<evidence type="ECO:0000256" key="2">
    <source>
        <dbReference type="ARBA" id="ARBA00022691"/>
    </source>
</evidence>
<dbReference type="CDD" id="cd01335">
    <property type="entry name" value="Radical_SAM"/>
    <property type="match status" value="1"/>
</dbReference>
<dbReference type="Gene3D" id="3.40.50.280">
    <property type="entry name" value="Cobalamin-binding domain"/>
    <property type="match status" value="1"/>
</dbReference>
<dbReference type="AlphaFoldDB" id="D5XEC0"/>
<dbReference type="GO" id="GO:0047474">
    <property type="term" value="F:long-chain fatty acid--protein ligase activity"/>
    <property type="evidence" value="ECO:0007669"/>
    <property type="project" value="InterPro"/>
</dbReference>
<sequence>MIRKILLLTPPYHTGIIEITGNWPPLNLVYLAGSLRQAGFEPAIYDVMTLRHDLQDIEKYVAANNPDAVLIGAYTASINAALDTLAVVKKVNPSVITVLGGVHASFCFEEILRNNRAVDFVVRGEGEITAVELFRSLNEGTDLTLVQGLAFLQGDRLVITEERPLIDDLDSLLPAWDLIDWNNYYYKITNRRLGLMSSSRGCPHRCSFCSQHLFWRGTYRERSPQNFVSEVEVLYKQYGVRMIMLADEYTTYNRRRWEQILDLLIEKKMDLHFSMETRVEDVLRDRDILWKYRQAGVMHMYIGVESVFQSSLDRYNKGLEAANSREAIKLLDEAGIITECSFISGNLEETPDTMQQTLQKALEFNPDLAHFLLITPWPYTPLYEELKPHIIEHDLSKYHFVYPIVKPLQMDVTELWDNLINCFRVFYMEKVKQCLALPPGFKRDYMLNSIQIMHREFFVENFGKQTIKLPEEMGYEIERLLSENMGGIDMERKKYAVDSPMVQELDRQIMEFIEKGIDNHDEETFNRLALKEFEIQFHANANYREYCLKQGKTPENVKRWDEIPAIPTQAFKEAVIASFPLEEAELALLTSGTSDPRMKGKIYRDKRSMEMIIKSNYLLTKHFVFPDVDKMRILLLVPSPKVAPAMAMAFGLNQLKETFGTEDSMYLITPEGFNAEAMVEALRKAESTGEPLALVGATSGFVYFFNYCKENNLTFKLPPKSRICDGGGYQGTFGSCTREEFYAGCEKYFGLSGEYCVNILGMSESGTNYFDNTLREKLLGLPITERRKVSLPWTRTMVVGPRTGQRLPRGEIGLIRHYDLTNRATVFAVQTDNLGYETDGGFEIVGRAGGKIPGFGLEPTSVKDWILAGHRQGAAGCSAATAGFIYSRGNHPSMPHSHPCSTVADEMLRAHSHPCSTVADEMLRAHSHPCSTVADEMLRAHSHPCSTVADEMLRAHSHPCSTVADEMLKAHSHSCSTVADEMLKAHSHPCSTVADEMIMKGKLKE</sequence>
<dbReference type="GO" id="GO:0008218">
    <property type="term" value="P:bioluminescence"/>
    <property type="evidence" value="ECO:0007669"/>
    <property type="project" value="InterPro"/>
</dbReference>
<dbReference type="InterPro" id="IPR036724">
    <property type="entry name" value="Cobalamin-bd_sf"/>
</dbReference>
<feature type="domain" description="B12-binding" evidence="6">
    <location>
        <begin position="11"/>
        <end position="144"/>
    </location>
</feature>
<dbReference type="SFLD" id="SFLDS00029">
    <property type="entry name" value="Radical_SAM"/>
    <property type="match status" value="1"/>
</dbReference>
<dbReference type="GO" id="GO:0051539">
    <property type="term" value="F:4 iron, 4 sulfur cluster binding"/>
    <property type="evidence" value="ECO:0007669"/>
    <property type="project" value="UniProtKB-KW"/>
</dbReference>
<dbReference type="EMBL" id="CP002028">
    <property type="protein sequence ID" value="ADG81991.1"/>
    <property type="molecule type" value="Genomic_DNA"/>
</dbReference>
<reference evidence="8 9" key="1">
    <citation type="submission" date="2010-05" db="EMBL/GenBank/DDBJ databases">
        <title>Complete sequence of Thermincola sp. JR.</title>
        <authorList>
            <consortium name="US DOE Joint Genome Institute"/>
            <person name="Lucas S."/>
            <person name="Copeland A."/>
            <person name="Lapidus A."/>
            <person name="Cheng J.-F."/>
            <person name="Bruce D."/>
            <person name="Goodwin L."/>
            <person name="Pitluck S."/>
            <person name="Chertkov O."/>
            <person name="Detter J.C."/>
            <person name="Han C."/>
            <person name="Tapia R."/>
            <person name="Land M."/>
            <person name="Hauser L."/>
            <person name="Kyrpides N."/>
            <person name="Mikhailova N."/>
            <person name="Hazen T.C."/>
            <person name="Woyke T."/>
        </authorList>
    </citation>
    <scope>NUCLEOTIDE SEQUENCE [LARGE SCALE GENOMIC DNA]</scope>
    <source>
        <strain evidence="8 9">JR</strain>
    </source>
</reference>
<keyword evidence="3" id="KW-0479">Metal-binding</keyword>
<evidence type="ECO:0000256" key="5">
    <source>
        <dbReference type="ARBA" id="ARBA00023014"/>
    </source>
</evidence>
<evidence type="ECO:0000259" key="6">
    <source>
        <dbReference type="PROSITE" id="PS51332"/>
    </source>
</evidence>
<keyword evidence="4" id="KW-0408">Iron</keyword>
<dbReference type="eggNOG" id="COG0318">
    <property type="taxonomic scope" value="Bacteria"/>
</dbReference>